<accession>A0A0J1IQ73</accession>
<evidence type="ECO:0000313" key="10">
    <source>
        <dbReference type="EMBL" id="KLV28107.1"/>
    </source>
</evidence>
<keyword evidence="11" id="KW-1185">Reference proteome</keyword>
<proteinExistence type="inferred from homology"/>
<dbReference type="SUPFAM" id="SSF51445">
    <property type="entry name" value="(Trans)glycosidases"/>
    <property type="match status" value="1"/>
</dbReference>
<dbReference type="PANTHER" id="PTHR43053">
    <property type="entry name" value="GLYCOSIDASE FAMILY 31"/>
    <property type="match status" value="1"/>
</dbReference>
<feature type="active site" description="Nucleophile" evidence="7">
    <location>
        <position position="477"/>
    </location>
</feature>
<dbReference type="PATRIC" id="fig|1397.4.peg.2152"/>
<keyword evidence="4 6" id="KW-0378">Hydrolase</keyword>
<dbReference type="Pfam" id="PF16875">
    <property type="entry name" value="Glyco_hydro_36N"/>
    <property type="match status" value="1"/>
</dbReference>
<dbReference type="CDD" id="cd14791">
    <property type="entry name" value="GH36"/>
    <property type="match status" value="1"/>
</dbReference>
<dbReference type="EC" id="3.2.1.22" evidence="3 6"/>
<dbReference type="InterPro" id="IPR000111">
    <property type="entry name" value="Glyco_hydro_27/36_CS"/>
</dbReference>
<gene>
    <name evidence="10" type="ORF">ABW02_04295</name>
</gene>
<dbReference type="Gene3D" id="2.70.98.60">
    <property type="entry name" value="alpha-galactosidase from lactobacil brevis"/>
    <property type="match status" value="1"/>
</dbReference>
<dbReference type="InterPro" id="IPR038417">
    <property type="entry name" value="Alpga-gal_N_sf"/>
</dbReference>
<comment type="caution">
    <text evidence="10">The sequence shown here is derived from an EMBL/GenBank/DDBJ whole genome shotgun (WGS) entry which is preliminary data.</text>
</comment>
<organism evidence="10 11">
    <name type="scientific">Niallia circulans</name>
    <name type="common">Bacillus circulans</name>
    <dbReference type="NCBI Taxonomy" id="1397"/>
    <lineage>
        <taxon>Bacteria</taxon>
        <taxon>Bacillati</taxon>
        <taxon>Bacillota</taxon>
        <taxon>Bacilli</taxon>
        <taxon>Bacillales</taxon>
        <taxon>Bacillaceae</taxon>
        <taxon>Niallia</taxon>
    </lineage>
</organism>
<dbReference type="PIRSF" id="PIRSF005536">
    <property type="entry name" value="Agal"/>
    <property type="match status" value="1"/>
</dbReference>
<protein>
    <recommendedName>
        <fullName evidence="3 6">Alpha-galactosidase</fullName>
        <ecNumber evidence="3 6">3.2.1.22</ecNumber>
    </recommendedName>
</protein>
<dbReference type="Pfam" id="PF16874">
    <property type="entry name" value="Glyco_hydro_36C"/>
    <property type="match status" value="1"/>
</dbReference>
<comment type="similarity">
    <text evidence="2">Belongs to the glycosyl hydrolase 36 family.</text>
</comment>
<dbReference type="Gene3D" id="3.20.20.70">
    <property type="entry name" value="Aldolase class I"/>
    <property type="match status" value="1"/>
</dbReference>
<sequence length="732" mass="83915">MPIFLEKDGKTLHLQNKQISYVLSIEKDKYVCHRYWGRRLESFNGSTQLQMIDRGFATNPFPEERVFSLNALPLETSTQQSGDHRIANYTIRSHTNQTRTDFIFKKFDILSGKQPLKGLPTLEGEDTTVTTLIITLYDDIQQLEMKLYYHLYEQLPVITRHVAFLNHGQQDVFLDNAGSLQVDIAAATFDLLTLYGSHTNEANISRRKLQNGIQKIESTRGVSSPQHQPFLALLNPNTDEFSGEVRAFHLIYSGNFQAQVEVEQYGSARVQLGINTEGFSWKLSPGGSFDTPEAVMVYSNHGLNEMSHTFHTLYQQYLCPKSFRNQERPIVLNTWEANYFDISEEKSEKLAEAAAQIGIEMFVLDDGWFGKRNDDTSSLGDWMENKDKLPNGIAGLAETVKNKGMKFGLWFEPEMISPNSELFKAHPDWVIHTHGYKPIEGRRQLVLDLSNPEVQEFLINVLSKYLITGKIDYIKWDMNRHLTDIGSTAFPKDQQGEISHRYILGLYRILDTLVKQFPNVLFENCSSGGGRFDPGMMHYMAQTWTSDNTDALCRTKIQYGYSLLFPPIMMGAHVSSVPNHQVGRITSLETRGRVAMSGNLGYELDLTEAAEEELREIENQISFYKQQRKLFQFGKFYRLKAPGEYFESAWMFKNEKEAIIVYFNGIARPAVPVNYLSVYYLEDLAIYKDLATGRLYSGSELNYAGVTIPRVKEDYKTLIYHFEKVELQTNKT</sequence>
<dbReference type="AlphaFoldDB" id="A0A0J1IQ73"/>
<dbReference type="PROSITE" id="PS00512">
    <property type="entry name" value="ALPHA_GALACTOSIDASE"/>
    <property type="match status" value="1"/>
</dbReference>
<evidence type="ECO:0000256" key="5">
    <source>
        <dbReference type="ARBA" id="ARBA00023295"/>
    </source>
</evidence>
<evidence type="ECO:0000256" key="3">
    <source>
        <dbReference type="ARBA" id="ARBA00012755"/>
    </source>
</evidence>
<keyword evidence="5 6" id="KW-0326">Glycosidase</keyword>
<dbReference type="InterPro" id="IPR031705">
    <property type="entry name" value="Glyco_hydro_36_C"/>
</dbReference>
<comment type="catalytic activity">
    <reaction evidence="1 6">
        <text>Hydrolysis of terminal, non-reducing alpha-D-galactose residues in alpha-D-galactosides, including galactose oligosaccharides, galactomannans and galactolipids.</text>
        <dbReference type="EC" id="3.2.1.22"/>
    </reaction>
</comment>
<dbReference type="Pfam" id="PF02065">
    <property type="entry name" value="Melibiase"/>
    <property type="match status" value="1"/>
</dbReference>
<dbReference type="InterPro" id="IPR050985">
    <property type="entry name" value="Alpha-glycosidase_related"/>
</dbReference>
<feature type="domain" description="Glycosyl hydrolase family 36 C-terminal" evidence="8">
    <location>
        <begin position="648"/>
        <end position="722"/>
    </location>
</feature>
<evidence type="ECO:0000259" key="8">
    <source>
        <dbReference type="Pfam" id="PF16874"/>
    </source>
</evidence>
<dbReference type="PRINTS" id="PR00743">
    <property type="entry name" value="GLHYDRLASE36"/>
</dbReference>
<evidence type="ECO:0000256" key="6">
    <source>
        <dbReference type="PIRNR" id="PIRNR005536"/>
    </source>
</evidence>
<dbReference type="InterPro" id="IPR017853">
    <property type="entry name" value="GH"/>
</dbReference>
<dbReference type="RefSeq" id="WP_047940660.1">
    <property type="nucleotide sequence ID" value="NZ_JBCLPU010000001.1"/>
</dbReference>
<feature type="active site" description="Proton donor" evidence="7">
    <location>
        <position position="547"/>
    </location>
</feature>
<reference evidence="10 11" key="1">
    <citation type="submission" date="2015-05" db="EMBL/GenBank/DDBJ databases">
        <title>Whole genome sequence and identification of bacterial endophytes from Costus igneus.</title>
        <authorList>
            <person name="Lee Y.P."/>
            <person name="Gan H.M."/>
            <person name="Eng W."/>
            <person name="Wheatley M.S."/>
            <person name="Caraballo A."/>
            <person name="Polter S."/>
            <person name="Savka M.A."/>
            <person name="Hudson A.O."/>
        </authorList>
    </citation>
    <scope>NUCLEOTIDE SEQUENCE [LARGE SCALE GENOMIC DNA]</scope>
    <source>
        <strain evidence="10 11">RIT379</strain>
    </source>
</reference>
<feature type="domain" description="Glycosyl hydrolase family 36 N-terminal" evidence="9">
    <location>
        <begin position="30"/>
        <end position="283"/>
    </location>
</feature>
<evidence type="ECO:0000256" key="7">
    <source>
        <dbReference type="PIRSR" id="PIRSR005536-1"/>
    </source>
</evidence>
<dbReference type="Proteomes" id="UP000036045">
    <property type="component" value="Unassembled WGS sequence"/>
</dbReference>
<dbReference type="Gene3D" id="2.60.40.1180">
    <property type="entry name" value="Golgi alpha-mannosidase II"/>
    <property type="match status" value="1"/>
</dbReference>
<dbReference type="InterPro" id="IPR031704">
    <property type="entry name" value="Glyco_hydro_36_N"/>
</dbReference>
<evidence type="ECO:0000256" key="4">
    <source>
        <dbReference type="ARBA" id="ARBA00022801"/>
    </source>
</evidence>
<evidence type="ECO:0000256" key="1">
    <source>
        <dbReference type="ARBA" id="ARBA00001255"/>
    </source>
</evidence>
<evidence type="ECO:0000256" key="2">
    <source>
        <dbReference type="ARBA" id="ARBA00006202"/>
    </source>
</evidence>
<dbReference type="GO" id="GO:0016052">
    <property type="term" value="P:carbohydrate catabolic process"/>
    <property type="evidence" value="ECO:0007669"/>
    <property type="project" value="InterPro"/>
</dbReference>
<dbReference type="InterPro" id="IPR002252">
    <property type="entry name" value="Glyco_hydro_36"/>
</dbReference>
<dbReference type="InterPro" id="IPR013780">
    <property type="entry name" value="Glyco_hydro_b"/>
</dbReference>
<dbReference type="InterPro" id="IPR013785">
    <property type="entry name" value="Aldolase_TIM"/>
</dbReference>
<evidence type="ECO:0000259" key="9">
    <source>
        <dbReference type="Pfam" id="PF16875"/>
    </source>
</evidence>
<dbReference type="EMBL" id="LDPH01000002">
    <property type="protein sequence ID" value="KLV28107.1"/>
    <property type="molecule type" value="Genomic_DNA"/>
</dbReference>
<dbReference type="FunFam" id="3.20.20.70:FF:000118">
    <property type="entry name" value="Alpha-galactosidase"/>
    <property type="match status" value="1"/>
</dbReference>
<dbReference type="GO" id="GO:0004557">
    <property type="term" value="F:alpha-galactosidase activity"/>
    <property type="evidence" value="ECO:0007669"/>
    <property type="project" value="UniProtKB-UniRule"/>
</dbReference>
<evidence type="ECO:0000313" key="11">
    <source>
        <dbReference type="Proteomes" id="UP000036045"/>
    </source>
</evidence>
<name>A0A0J1IQ73_NIACI</name>
<dbReference type="PANTHER" id="PTHR43053:SF3">
    <property type="entry name" value="ALPHA-GALACTOSIDASE C-RELATED"/>
    <property type="match status" value="1"/>
</dbReference>